<dbReference type="GO" id="GO:0003824">
    <property type="term" value="F:catalytic activity"/>
    <property type="evidence" value="ECO:0007669"/>
    <property type="project" value="InterPro"/>
</dbReference>
<dbReference type="InterPro" id="IPR023885">
    <property type="entry name" value="4Fe4S-binding_SPASM_dom"/>
</dbReference>
<evidence type="ECO:0000256" key="4">
    <source>
        <dbReference type="ARBA" id="ARBA00023014"/>
    </source>
</evidence>
<keyword evidence="3" id="KW-0408">Iron</keyword>
<keyword evidence="2" id="KW-0479">Metal-binding</keyword>
<evidence type="ECO:0000259" key="5">
    <source>
        <dbReference type="PROSITE" id="PS51918"/>
    </source>
</evidence>
<dbReference type="InterPro" id="IPR007197">
    <property type="entry name" value="rSAM"/>
</dbReference>
<name>A0A7C1H4P9_9BACT</name>
<dbReference type="InterPro" id="IPR013785">
    <property type="entry name" value="Aldolase_TIM"/>
</dbReference>
<dbReference type="GO" id="GO:0051536">
    <property type="term" value="F:iron-sulfur cluster binding"/>
    <property type="evidence" value="ECO:0007669"/>
    <property type="project" value="UniProtKB-KW"/>
</dbReference>
<dbReference type="CDD" id="cd21128">
    <property type="entry name" value="SPASM_rSAM"/>
    <property type="match status" value="1"/>
</dbReference>
<evidence type="ECO:0000256" key="1">
    <source>
        <dbReference type="ARBA" id="ARBA00022691"/>
    </source>
</evidence>
<dbReference type="GO" id="GO:0046872">
    <property type="term" value="F:metal ion binding"/>
    <property type="evidence" value="ECO:0007669"/>
    <property type="project" value="UniProtKB-KW"/>
</dbReference>
<comment type="caution">
    <text evidence="6">The sequence shown here is derived from an EMBL/GenBank/DDBJ whole genome shotgun (WGS) entry which is preliminary data.</text>
</comment>
<dbReference type="SFLD" id="SFLDG01067">
    <property type="entry name" value="SPASM/twitch_domain_containing"/>
    <property type="match status" value="1"/>
</dbReference>
<evidence type="ECO:0000313" key="6">
    <source>
        <dbReference type="EMBL" id="HDP76806.1"/>
    </source>
</evidence>
<dbReference type="SFLD" id="SFLDG01386">
    <property type="entry name" value="main_SPASM_domain-containing"/>
    <property type="match status" value="1"/>
</dbReference>
<gene>
    <name evidence="6" type="ORF">ENN47_01190</name>
</gene>
<dbReference type="Pfam" id="PF04055">
    <property type="entry name" value="Radical_SAM"/>
    <property type="match status" value="1"/>
</dbReference>
<dbReference type="Pfam" id="PF13186">
    <property type="entry name" value="SPASM"/>
    <property type="match status" value="1"/>
</dbReference>
<dbReference type="SUPFAM" id="SSF102114">
    <property type="entry name" value="Radical SAM enzymes"/>
    <property type="match status" value="1"/>
</dbReference>
<evidence type="ECO:0000256" key="2">
    <source>
        <dbReference type="ARBA" id="ARBA00022723"/>
    </source>
</evidence>
<dbReference type="Proteomes" id="UP000886198">
    <property type="component" value="Unassembled WGS sequence"/>
</dbReference>
<dbReference type="EMBL" id="DSBT01000043">
    <property type="protein sequence ID" value="HDP76806.1"/>
    <property type="molecule type" value="Genomic_DNA"/>
</dbReference>
<sequence>MGIVESMKASMLRQAGKYVGSLVRNSSTENIGRLFGTVAALTKEPTKSGLKKLTQMAKEEHPMIVSWQNVFKRSSPKSVEKAMTNLVVNEFALGEKIRQEKMLEHEVVIPKLVVISPTYACNLNCVGCYAGLYGRKYQLSKEEVSSIIRQANELGIYFFIITGGEPFVWPHLLEIFEEFNDSYFQVYTNGTLITKEVAKKLGELGNATFAVSVEGFEGETDWRRGRGVFQKIKQAWENLREAGVIYGTSVTATRLNHEVMMKDEFWQFLKDEGVAYAWVFQFMPVGMNPSMDLVPTPEQRYERFFKTEQERLGGDFAFVADFWNHGFLTNGCLAAGAKYLHVNAKGYVEPCVFQQFAVDSIREKSLLEILKSPFFTAYKRMVPYSNNLFRPCPIIDNPKVLRAMVNKFNAIPQHDGSENVVTELAGQLDELAAGWKEYADKLYYEEGFAETHPAHRGVYDFDVRMRKYANNEEKLAIDKKP</sequence>
<evidence type="ECO:0000256" key="3">
    <source>
        <dbReference type="ARBA" id="ARBA00023004"/>
    </source>
</evidence>
<dbReference type="SFLD" id="SFLDS00029">
    <property type="entry name" value="Radical_SAM"/>
    <property type="match status" value="1"/>
</dbReference>
<accession>A0A7C1H4P9</accession>
<protein>
    <submittedName>
        <fullName evidence="6">Radical SAM protein</fullName>
    </submittedName>
</protein>
<dbReference type="PROSITE" id="PS51918">
    <property type="entry name" value="RADICAL_SAM"/>
    <property type="match status" value="1"/>
</dbReference>
<dbReference type="PANTHER" id="PTHR43524:SF1">
    <property type="entry name" value="RADICAL SAM SUPERFAMILY PROTEIN"/>
    <property type="match status" value="1"/>
</dbReference>
<keyword evidence="1" id="KW-0949">S-adenosyl-L-methionine</keyword>
<proteinExistence type="predicted"/>
<dbReference type="AlphaFoldDB" id="A0A7C1H4P9"/>
<dbReference type="Gene3D" id="3.20.20.70">
    <property type="entry name" value="Aldolase class I"/>
    <property type="match status" value="1"/>
</dbReference>
<organism evidence="6">
    <name type="scientific">Mesotoga infera</name>
    <dbReference type="NCBI Taxonomy" id="1236046"/>
    <lineage>
        <taxon>Bacteria</taxon>
        <taxon>Thermotogati</taxon>
        <taxon>Thermotogota</taxon>
        <taxon>Thermotogae</taxon>
        <taxon>Kosmotogales</taxon>
        <taxon>Kosmotogaceae</taxon>
        <taxon>Mesotoga</taxon>
    </lineage>
</organism>
<dbReference type="CDD" id="cd01335">
    <property type="entry name" value="Radical_SAM"/>
    <property type="match status" value="1"/>
</dbReference>
<reference evidence="6" key="1">
    <citation type="journal article" date="2020" name="mSystems">
        <title>Genome- and Community-Level Interaction Insights into Carbon Utilization and Element Cycling Functions of Hydrothermarchaeota in Hydrothermal Sediment.</title>
        <authorList>
            <person name="Zhou Z."/>
            <person name="Liu Y."/>
            <person name="Xu W."/>
            <person name="Pan J."/>
            <person name="Luo Z.H."/>
            <person name="Li M."/>
        </authorList>
    </citation>
    <scope>NUCLEOTIDE SEQUENCE [LARGE SCALE GENOMIC DNA]</scope>
    <source>
        <strain evidence="6">SpSt-1179</strain>
    </source>
</reference>
<dbReference type="InterPro" id="IPR058240">
    <property type="entry name" value="rSAM_sf"/>
</dbReference>
<feature type="domain" description="Radical SAM core" evidence="5">
    <location>
        <begin position="107"/>
        <end position="315"/>
    </location>
</feature>
<keyword evidence="4" id="KW-0411">Iron-sulfur</keyword>
<dbReference type="PANTHER" id="PTHR43524">
    <property type="entry name" value="RADICAL SAM SUPERFAMILY PROTEIN"/>
    <property type="match status" value="1"/>
</dbReference>